<sequence length="321" mass="33848">MSPETAPQVVTLGETMAVLRASGPLRMGTDLQLSVAGAESNVAIGLTRLGHRVRWIGRVGADELGTLVLRTLRAESVDVTGARTDHDGPTGLLLSEPRIADLTRIQYYRAGSAGSRLCPHDVPASMLSDARVLHVTGITCALGPQPLDAVRAAVHTARAAGILVSLDVNHRPRLWSASEAAEVLRPLARDADLVIASDDELALVADPSARTTTDRVQSLLSSGHTREVAVKLGGDGAELHTLQGRERTPARRVTVRDSVGAGDAFTAGLLSGLLDGLGPHDRLERANTLGAFAVGSVGDWQGLPERHELTLLDREDGATLR</sequence>
<evidence type="ECO:0000256" key="4">
    <source>
        <dbReference type="ARBA" id="ARBA00022777"/>
    </source>
</evidence>
<reference evidence="6 7" key="1">
    <citation type="submission" date="2017-12" db="EMBL/GenBank/DDBJ databases">
        <title>Population genomics insights into the ecological differentiation and adaptive evolution in streptomycetes.</title>
        <authorList>
            <person name="Li Y."/>
            <person name="Huang Y."/>
        </authorList>
    </citation>
    <scope>NUCLEOTIDE SEQUENCE [LARGE SCALE GENOMIC DNA]</scope>
    <source>
        <strain evidence="6 7">NBRC 100770</strain>
    </source>
</reference>
<name>A0A140G3Y1_9ACTN</name>
<dbReference type="PROSITE" id="PS00584">
    <property type="entry name" value="PFKB_KINASES_2"/>
    <property type="match status" value="1"/>
</dbReference>
<dbReference type="InterPro" id="IPR050306">
    <property type="entry name" value="PfkB_Carbo_kinase"/>
</dbReference>
<evidence type="ECO:0000256" key="5">
    <source>
        <dbReference type="ARBA" id="ARBA00022840"/>
    </source>
</evidence>
<proteinExistence type="inferred from homology"/>
<evidence type="ECO:0000256" key="3">
    <source>
        <dbReference type="ARBA" id="ARBA00022741"/>
    </source>
</evidence>
<dbReference type="InterPro" id="IPR029056">
    <property type="entry name" value="Ribokinase-like"/>
</dbReference>
<dbReference type="PANTHER" id="PTHR43085">
    <property type="entry name" value="HEXOKINASE FAMILY MEMBER"/>
    <property type="match status" value="1"/>
</dbReference>
<comment type="caution">
    <text evidence="6">The sequence shown here is derived from an EMBL/GenBank/DDBJ whole genome shotgun (WGS) entry which is preliminary data.</text>
</comment>
<dbReference type="GO" id="GO:0016301">
    <property type="term" value="F:kinase activity"/>
    <property type="evidence" value="ECO:0007669"/>
    <property type="project" value="UniProtKB-KW"/>
</dbReference>
<gene>
    <name evidence="6" type="ORF">C0Q92_00065</name>
</gene>
<accession>A0A140G3Y1</accession>
<dbReference type="PANTHER" id="PTHR43085:SF1">
    <property type="entry name" value="PSEUDOURIDINE KINASE-RELATED"/>
    <property type="match status" value="1"/>
</dbReference>
<evidence type="ECO:0000313" key="7">
    <source>
        <dbReference type="Proteomes" id="UP000292693"/>
    </source>
</evidence>
<keyword evidence="5" id="KW-0067">ATP-binding</keyword>
<dbReference type="GO" id="GO:0005524">
    <property type="term" value="F:ATP binding"/>
    <property type="evidence" value="ECO:0007669"/>
    <property type="project" value="UniProtKB-KW"/>
</dbReference>
<evidence type="ECO:0000313" key="6">
    <source>
        <dbReference type="EMBL" id="RZE30268.1"/>
    </source>
</evidence>
<dbReference type="Gene3D" id="3.40.1190.20">
    <property type="match status" value="1"/>
</dbReference>
<dbReference type="InterPro" id="IPR002173">
    <property type="entry name" value="Carboh/pur_kinase_PfkB_CS"/>
</dbReference>
<keyword evidence="3" id="KW-0547">Nucleotide-binding</keyword>
<dbReference type="SUPFAM" id="SSF53613">
    <property type="entry name" value="Ribokinase-like"/>
    <property type="match status" value="1"/>
</dbReference>
<comment type="similarity">
    <text evidence="1">Belongs to the carbohydrate kinase PfkB family.</text>
</comment>
<dbReference type="EMBL" id="PKLL01000001">
    <property type="protein sequence ID" value="RZE30268.1"/>
    <property type="molecule type" value="Genomic_DNA"/>
</dbReference>
<dbReference type="AlphaFoldDB" id="A0A140G3Y1"/>
<protein>
    <submittedName>
        <fullName evidence="6">Sugar kinase</fullName>
    </submittedName>
</protein>
<accession>A0A0X3XFC7</accession>
<keyword evidence="4 6" id="KW-0418">Kinase</keyword>
<keyword evidence="2" id="KW-0808">Transferase</keyword>
<evidence type="ECO:0000256" key="1">
    <source>
        <dbReference type="ARBA" id="ARBA00010688"/>
    </source>
</evidence>
<dbReference type="Pfam" id="PF00294">
    <property type="entry name" value="PfkB"/>
    <property type="match status" value="1"/>
</dbReference>
<organism evidence="6 7">
    <name type="scientific">Streptomyces albidoflavus</name>
    <dbReference type="NCBI Taxonomy" id="1886"/>
    <lineage>
        <taxon>Bacteria</taxon>
        <taxon>Bacillati</taxon>
        <taxon>Actinomycetota</taxon>
        <taxon>Actinomycetes</taxon>
        <taxon>Kitasatosporales</taxon>
        <taxon>Streptomycetaceae</taxon>
        <taxon>Streptomyces</taxon>
        <taxon>Streptomyces albidoflavus group</taxon>
    </lineage>
</organism>
<dbReference type="GeneID" id="97265615"/>
<evidence type="ECO:0000256" key="2">
    <source>
        <dbReference type="ARBA" id="ARBA00022679"/>
    </source>
</evidence>
<dbReference type="RefSeq" id="WP_030305723.1">
    <property type="nucleotide sequence ID" value="NZ_CP014485.1"/>
</dbReference>
<dbReference type="Proteomes" id="UP000292693">
    <property type="component" value="Unassembled WGS sequence"/>
</dbReference>
<dbReference type="InterPro" id="IPR011611">
    <property type="entry name" value="PfkB_dom"/>
</dbReference>
<dbReference type="CDD" id="cd01166">
    <property type="entry name" value="KdgK"/>
    <property type="match status" value="1"/>
</dbReference>